<evidence type="ECO:0008006" key="3">
    <source>
        <dbReference type="Google" id="ProtNLM"/>
    </source>
</evidence>
<reference evidence="1" key="2">
    <citation type="submission" date="2021-08" db="EMBL/GenBank/DDBJ databases">
        <authorList>
            <person name="Tani A."/>
            <person name="Ola A."/>
            <person name="Ogura Y."/>
            <person name="Katsura K."/>
            <person name="Hayashi T."/>
        </authorList>
    </citation>
    <scope>NUCLEOTIDE SEQUENCE</scope>
    <source>
        <strain evidence="1">DSM 16372</strain>
    </source>
</reference>
<comment type="caution">
    <text evidence="1">The sequence shown here is derived from an EMBL/GenBank/DDBJ whole genome shotgun (WGS) entry which is preliminary data.</text>
</comment>
<dbReference type="InterPro" id="IPR032710">
    <property type="entry name" value="NTF2-like_dom_sf"/>
</dbReference>
<evidence type="ECO:0000313" key="2">
    <source>
        <dbReference type="Proteomes" id="UP001055247"/>
    </source>
</evidence>
<dbReference type="Proteomes" id="UP001055247">
    <property type="component" value="Unassembled WGS sequence"/>
</dbReference>
<name>A0AAV4ZWH2_9HYPH</name>
<sequence>MMSSSVLRPFVVCSILATAGAAQGKAQRAQAPSPEPVFKEIVSYDRRGGEQEIFGFKRSAAMDRLLSEDLVLSWTRAASTKGNFFDADVFTGRQSVTAPSRYEAVRTIRNDGRRAVVEAIVKATVDGMPVEQRQHYTFVMEGGGWKLDEINYEAGSKHGSLLHAHLRTWLGGFVGDHLKTAPSARQPGGDDVAAIAKRGVARANGVYAESGMAGLKENQAACGKTSSGAGSRSQVSDCLAFTWAALRLDALGSAKFGFPPLLRAREIVEPLENDYLRLGGRYQDAYEISQIVGRSDGR</sequence>
<dbReference type="SUPFAM" id="SSF54427">
    <property type="entry name" value="NTF2-like"/>
    <property type="match status" value="1"/>
</dbReference>
<accession>A0AAV4ZWH2</accession>
<keyword evidence="2" id="KW-1185">Reference proteome</keyword>
<organism evidence="1 2">
    <name type="scientific">Methylobacterium hispanicum</name>
    <dbReference type="NCBI Taxonomy" id="270350"/>
    <lineage>
        <taxon>Bacteria</taxon>
        <taxon>Pseudomonadati</taxon>
        <taxon>Pseudomonadota</taxon>
        <taxon>Alphaproteobacteria</taxon>
        <taxon>Hyphomicrobiales</taxon>
        <taxon>Methylobacteriaceae</taxon>
        <taxon>Methylobacterium</taxon>
    </lineage>
</organism>
<reference evidence="1" key="1">
    <citation type="journal article" date="2016" name="Front. Microbiol.">
        <title>Genome Sequence of the Piezophilic, Mesophilic Sulfate-Reducing Bacterium Desulfovibrio indicus J2T.</title>
        <authorList>
            <person name="Cao J."/>
            <person name="Maignien L."/>
            <person name="Shao Z."/>
            <person name="Alain K."/>
            <person name="Jebbar M."/>
        </authorList>
    </citation>
    <scope>NUCLEOTIDE SEQUENCE</scope>
    <source>
        <strain evidence="1">DSM 16372</strain>
    </source>
</reference>
<dbReference type="AlphaFoldDB" id="A0AAV4ZWH2"/>
<proteinExistence type="predicted"/>
<dbReference type="RefSeq" id="WP_238232004.1">
    <property type="nucleotide sequence ID" value="NZ_BPQO01000045.1"/>
</dbReference>
<evidence type="ECO:0000313" key="1">
    <source>
        <dbReference type="EMBL" id="GJD92447.1"/>
    </source>
</evidence>
<gene>
    <name evidence="1" type="ORF">BHAOGJBA_6001</name>
</gene>
<dbReference type="EMBL" id="BPQO01000045">
    <property type="protein sequence ID" value="GJD92447.1"/>
    <property type="molecule type" value="Genomic_DNA"/>
</dbReference>
<protein>
    <recommendedName>
        <fullName evidence="3">DUF3828 domain-containing protein</fullName>
    </recommendedName>
</protein>